<evidence type="ECO:0000256" key="1">
    <source>
        <dbReference type="SAM" id="MobiDB-lite"/>
    </source>
</evidence>
<dbReference type="Proteomes" id="UP000308730">
    <property type="component" value="Unassembled WGS sequence"/>
</dbReference>
<feature type="region of interest" description="Disordered" evidence="1">
    <location>
        <begin position="349"/>
        <end position="368"/>
    </location>
</feature>
<gene>
    <name evidence="2" type="ORF">EUX98_g4957</name>
</gene>
<evidence type="ECO:0000313" key="3">
    <source>
        <dbReference type="Proteomes" id="UP000308730"/>
    </source>
</evidence>
<proteinExistence type="predicted"/>
<dbReference type="EMBL" id="SGPM01000134">
    <property type="protein sequence ID" value="THH29211.1"/>
    <property type="molecule type" value="Genomic_DNA"/>
</dbReference>
<keyword evidence="3" id="KW-1185">Reference proteome</keyword>
<dbReference type="AlphaFoldDB" id="A0A4S4MVG1"/>
<evidence type="ECO:0000313" key="2">
    <source>
        <dbReference type="EMBL" id="THH29211.1"/>
    </source>
</evidence>
<comment type="caution">
    <text evidence="2">The sequence shown here is derived from an EMBL/GenBank/DDBJ whole genome shotgun (WGS) entry which is preliminary data.</text>
</comment>
<name>A0A4S4MVG1_9APHY</name>
<dbReference type="OrthoDB" id="107110at2759"/>
<organism evidence="2 3">
    <name type="scientific">Antrodiella citrinella</name>
    <dbReference type="NCBI Taxonomy" id="2447956"/>
    <lineage>
        <taxon>Eukaryota</taxon>
        <taxon>Fungi</taxon>
        <taxon>Dikarya</taxon>
        <taxon>Basidiomycota</taxon>
        <taxon>Agaricomycotina</taxon>
        <taxon>Agaricomycetes</taxon>
        <taxon>Polyporales</taxon>
        <taxon>Steccherinaceae</taxon>
        <taxon>Antrodiella</taxon>
    </lineage>
</organism>
<protein>
    <submittedName>
        <fullName evidence="2">Uncharacterized protein</fullName>
    </submittedName>
</protein>
<accession>A0A4S4MVG1</accession>
<reference evidence="2 3" key="1">
    <citation type="submission" date="2019-02" db="EMBL/GenBank/DDBJ databases">
        <title>Genome sequencing of the rare red list fungi Antrodiella citrinella (Flaviporus citrinellus).</title>
        <authorList>
            <person name="Buettner E."/>
            <person name="Kellner H."/>
        </authorList>
    </citation>
    <scope>NUCLEOTIDE SEQUENCE [LARGE SCALE GENOMIC DNA]</scope>
    <source>
        <strain evidence="2 3">DSM 108506</strain>
    </source>
</reference>
<sequence>MRLDAVLSTLMGNPVDGRDGSSSVQLVLLAARLPLDFESSSDWVHGDMERILVANHVRVCLTAPGGTGADDVRMTTVSSSGPLIVDVAASHLGESSPEALLYHIDNSNVSPGFGGKMLASLLILQSRARSNACKPADPLIFMNMSPEEVLRVDGFREKRIVRVPDFLDALLASQDVRKTVPSRFRHSDDKDVPLESVFAEAFLYFNHFIQVEDYGTVSQEHLLYFMNSSAAIICPPRTTTGSSGRSGVDILIPVLMGMHFKKENVTAILVHVNIRPPYAEYTSYDIWCAGLKSDTFPVLQEHGSAHEILLLRAQGFLNPLSKGALTTTVVPVVHREDVARRQEELRRRMTSEYLQGPHGNANNGERFG</sequence>